<proteinExistence type="predicted"/>
<organism evidence="2 3">
    <name type="scientific">Candidatus Harrisonbacteria bacterium RIFCSPLOWO2_01_FULL_44_18</name>
    <dbReference type="NCBI Taxonomy" id="1798407"/>
    <lineage>
        <taxon>Bacteria</taxon>
        <taxon>Candidatus Harrisoniibacteriota</taxon>
    </lineage>
</organism>
<dbReference type="PANTHER" id="PTHR34322">
    <property type="entry name" value="TRANSPOSASE, Y1_TNP DOMAIN-CONTAINING"/>
    <property type="match status" value="1"/>
</dbReference>
<sequence length="241" mass="29390">MVNYRNMKRPHFADNEIYHVYNRGVEKRDIFRDDADRLRFIHDLFEFNDRDAAFNVQYYFNKQSMEVQPQYIKYNERKPRKLLVEILAFCLMPNHYHLLLRQRSSKGITQFMQKLGTGYTMYFNKKYERVGSLCQGRFKAVHVNQEAHFIHIPYYIHLNPLDLIAPEWRDREIKNLDKAIKFLENYRWSSYLDYIGKKNFPSVTQRGFLLRFFEGPKEYRKSMLNWLKELDVEGMKDLLLE</sequence>
<dbReference type="InterPro" id="IPR036515">
    <property type="entry name" value="Transposase_17_sf"/>
</dbReference>
<gene>
    <name evidence="2" type="ORF">A3A16_01780</name>
</gene>
<protein>
    <recommendedName>
        <fullName evidence="1">Transposase IS200-like domain-containing protein</fullName>
    </recommendedName>
</protein>
<reference evidence="2 3" key="1">
    <citation type="journal article" date="2016" name="Nat. Commun.">
        <title>Thousands of microbial genomes shed light on interconnected biogeochemical processes in an aquifer system.</title>
        <authorList>
            <person name="Anantharaman K."/>
            <person name="Brown C.T."/>
            <person name="Hug L.A."/>
            <person name="Sharon I."/>
            <person name="Castelle C.J."/>
            <person name="Probst A.J."/>
            <person name="Thomas B.C."/>
            <person name="Singh A."/>
            <person name="Wilkins M.J."/>
            <person name="Karaoz U."/>
            <person name="Brodie E.L."/>
            <person name="Williams K.H."/>
            <person name="Hubbard S.S."/>
            <person name="Banfield J.F."/>
        </authorList>
    </citation>
    <scope>NUCLEOTIDE SEQUENCE [LARGE SCALE GENOMIC DNA]</scope>
</reference>
<dbReference type="STRING" id="1798407.A3A16_01780"/>
<dbReference type="AlphaFoldDB" id="A0A1G1ZL27"/>
<dbReference type="GO" id="GO:0006313">
    <property type="term" value="P:DNA transposition"/>
    <property type="evidence" value="ECO:0007669"/>
    <property type="project" value="InterPro"/>
</dbReference>
<accession>A0A1G1ZL27</accession>
<dbReference type="SMART" id="SM01321">
    <property type="entry name" value="Y1_Tnp"/>
    <property type="match status" value="1"/>
</dbReference>
<evidence type="ECO:0000313" key="2">
    <source>
        <dbReference type="EMBL" id="OGY65292.1"/>
    </source>
</evidence>
<dbReference type="SUPFAM" id="SSF143422">
    <property type="entry name" value="Transposase IS200-like"/>
    <property type="match status" value="1"/>
</dbReference>
<dbReference type="GO" id="GO:0004803">
    <property type="term" value="F:transposase activity"/>
    <property type="evidence" value="ECO:0007669"/>
    <property type="project" value="InterPro"/>
</dbReference>
<evidence type="ECO:0000259" key="1">
    <source>
        <dbReference type="SMART" id="SM01321"/>
    </source>
</evidence>
<dbReference type="Pfam" id="PF01797">
    <property type="entry name" value="Y1_Tnp"/>
    <property type="match status" value="1"/>
</dbReference>
<evidence type="ECO:0000313" key="3">
    <source>
        <dbReference type="Proteomes" id="UP000177942"/>
    </source>
</evidence>
<dbReference type="EMBL" id="MHJJ01000012">
    <property type="protein sequence ID" value="OGY65292.1"/>
    <property type="molecule type" value="Genomic_DNA"/>
</dbReference>
<dbReference type="Gene3D" id="3.30.70.1290">
    <property type="entry name" value="Transposase IS200-like"/>
    <property type="match status" value="1"/>
</dbReference>
<comment type="caution">
    <text evidence="2">The sequence shown here is derived from an EMBL/GenBank/DDBJ whole genome shotgun (WGS) entry which is preliminary data.</text>
</comment>
<dbReference type="InterPro" id="IPR002686">
    <property type="entry name" value="Transposase_17"/>
</dbReference>
<dbReference type="Proteomes" id="UP000177942">
    <property type="component" value="Unassembled WGS sequence"/>
</dbReference>
<feature type="domain" description="Transposase IS200-like" evidence="1">
    <location>
        <begin position="13"/>
        <end position="159"/>
    </location>
</feature>
<dbReference type="GO" id="GO:0003677">
    <property type="term" value="F:DNA binding"/>
    <property type="evidence" value="ECO:0007669"/>
    <property type="project" value="InterPro"/>
</dbReference>
<name>A0A1G1ZL27_9BACT</name>
<dbReference type="PANTHER" id="PTHR34322:SF2">
    <property type="entry name" value="TRANSPOSASE IS200-LIKE DOMAIN-CONTAINING PROTEIN"/>
    <property type="match status" value="1"/>
</dbReference>